<feature type="transmembrane region" description="Helical" evidence="1">
    <location>
        <begin position="254"/>
        <end position="273"/>
    </location>
</feature>
<dbReference type="OrthoDB" id="9809196at2"/>
<dbReference type="AlphaFoldDB" id="H7EHS5"/>
<dbReference type="InterPro" id="IPR025291">
    <property type="entry name" value="DUF4153"/>
</dbReference>
<feature type="transmembrane region" description="Helical" evidence="1">
    <location>
        <begin position="347"/>
        <end position="368"/>
    </location>
</feature>
<feature type="transmembrane region" description="Helical" evidence="1">
    <location>
        <begin position="55"/>
        <end position="75"/>
    </location>
</feature>
<feature type="transmembrane region" description="Helical" evidence="1">
    <location>
        <begin position="218"/>
        <end position="242"/>
    </location>
</feature>
<evidence type="ECO:0000256" key="1">
    <source>
        <dbReference type="SAM" id="Phobius"/>
    </source>
</evidence>
<gene>
    <name evidence="2" type="ORF">TresaDRAFT_2291</name>
</gene>
<reference evidence="2 3" key="1">
    <citation type="submission" date="2011-09" db="EMBL/GenBank/DDBJ databases">
        <title>The draft genome of Treponema saccharophilum DSM 2985.</title>
        <authorList>
            <consortium name="US DOE Joint Genome Institute (JGI-PGF)"/>
            <person name="Lucas S."/>
            <person name="Copeland A."/>
            <person name="Lapidus A."/>
            <person name="Glavina del Rio T."/>
            <person name="Dalin E."/>
            <person name="Tice H."/>
            <person name="Bruce D."/>
            <person name="Goodwin L."/>
            <person name="Pitluck S."/>
            <person name="Peters L."/>
            <person name="Kyrpides N."/>
            <person name="Mavromatis K."/>
            <person name="Ivanova N."/>
            <person name="Markowitz V."/>
            <person name="Cheng J.-F."/>
            <person name="Hugenholtz P."/>
            <person name="Woyke T."/>
            <person name="Wu D."/>
            <person name="Gronow S."/>
            <person name="Wellnitz S."/>
            <person name="Brambilla E."/>
            <person name="Klenk H.-P."/>
            <person name="Eisen J.A."/>
        </authorList>
    </citation>
    <scope>NUCLEOTIDE SEQUENCE [LARGE SCALE GENOMIC DNA]</scope>
    <source>
        <strain evidence="2 3">DSM 2985</strain>
    </source>
</reference>
<dbReference type="STRING" id="907348.TresaDRAFT_2291"/>
<evidence type="ECO:0008006" key="4">
    <source>
        <dbReference type="Google" id="ProtNLM"/>
    </source>
</evidence>
<feature type="transmembrane region" description="Helical" evidence="1">
    <location>
        <begin position="117"/>
        <end position="135"/>
    </location>
</feature>
<protein>
    <recommendedName>
        <fullName evidence="4">DUF4153 domain-containing protein</fullName>
    </recommendedName>
</protein>
<keyword evidence="1" id="KW-0472">Membrane</keyword>
<feature type="transmembrane region" description="Helical" evidence="1">
    <location>
        <begin position="87"/>
        <end position="105"/>
    </location>
</feature>
<evidence type="ECO:0000313" key="2">
    <source>
        <dbReference type="EMBL" id="EIC02865.1"/>
    </source>
</evidence>
<keyword evidence="3" id="KW-1185">Reference proteome</keyword>
<feature type="transmembrane region" description="Helical" evidence="1">
    <location>
        <begin position="147"/>
        <end position="172"/>
    </location>
</feature>
<organism evidence="2 3">
    <name type="scientific">Treponema saccharophilum DSM 2985</name>
    <dbReference type="NCBI Taxonomy" id="907348"/>
    <lineage>
        <taxon>Bacteria</taxon>
        <taxon>Pseudomonadati</taxon>
        <taxon>Spirochaetota</taxon>
        <taxon>Spirochaetia</taxon>
        <taxon>Spirochaetales</taxon>
        <taxon>Treponemataceae</taxon>
        <taxon>Treponema</taxon>
    </lineage>
</organism>
<dbReference type="EMBL" id="AGRW01000030">
    <property type="protein sequence ID" value="EIC02865.1"/>
    <property type="molecule type" value="Genomic_DNA"/>
</dbReference>
<proteinExistence type="predicted"/>
<evidence type="ECO:0000313" key="3">
    <source>
        <dbReference type="Proteomes" id="UP000003571"/>
    </source>
</evidence>
<feature type="transmembrane region" description="Helical" evidence="1">
    <location>
        <begin position="26"/>
        <end position="43"/>
    </location>
</feature>
<keyword evidence="1" id="KW-0812">Transmembrane</keyword>
<dbReference type="Pfam" id="PF13687">
    <property type="entry name" value="DUF4153"/>
    <property type="match status" value="1"/>
</dbReference>
<dbReference type="eggNOG" id="COG1835">
    <property type="taxonomic scope" value="Bacteria"/>
</dbReference>
<comment type="caution">
    <text evidence="2">The sequence shown here is derived from an EMBL/GenBank/DDBJ whole genome shotgun (WGS) entry which is preliminary data.</text>
</comment>
<sequence>MEKKSLAQKIRAVFSDALVYLSEQKVVFAATFLAFVSECLYIYDVEKFSDKIYYGFFEELCYGFTMGAVFAIPATLLSKRFSALKKYAFQIALALGGGLLGFFAESKGFGNDVYSELYYFGIGFAVIASSLFLFIPKENPRAYFALVFKHFLFCALMSLVLLGGLCLLVYAVQNLILGTSENEIYTCCLAFSFLIFAINSFVFHLFYRRNEESSGRAFKIIVLYIMLPVFAVLLLILYAYLLKALVLMELPNGQINWFVSVASCVYIVFFFILREYDDLPAVRFFYRFGAFAFIPLICVQIYAYAVRVGAYGFTGYRYSSLLFIVFSVLTILSTFFKKGKFTKYSLLLLSALILFDSVTPFNLINMAYKSQYGRMMNVLKKYELFDFQNDRLASYDSAALESAITDEDREVLNSSYCYMCFTSQISEPEWFFKEAETSNGKQKEELSFEELFGIKKNREDESIKRFYMRGGDDKDTIDISGFRQMNGIYKYGNSHGKNEETGNWETYAHKIKEISVPTQNGDYDLTEFFLSLVSDDHQEENQSKNGLWYTPDEKTAFYFTSLDFQYNEDRALFREYDFSAWVFYR</sequence>
<keyword evidence="1" id="KW-1133">Transmembrane helix</keyword>
<feature type="transmembrane region" description="Helical" evidence="1">
    <location>
        <begin position="184"/>
        <end position="206"/>
    </location>
</feature>
<accession>H7EHS5</accession>
<dbReference type="RefSeq" id="WP_002702294.1">
    <property type="nucleotide sequence ID" value="NZ_AGRW01000030.1"/>
</dbReference>
<name>H7EHS5_9SPIR</name>
<feature type="transmembrane region" description="Helical" evidence="1">
    <location>
        <begin position="316"/>
        <end position="335"/>
    </location>
</feature>
<feature type="transmembrane region" description="Helical" evidence="1">
    <location>
        <begin position="285"/>
        <end position="304"/>
    </location>
</feature>
<dbReference type="PATRIC" id="fig|907348.3.peg.350"/>
<dbReference type="Proteomes" id="UP000003571">
    <property type="component" value="Unassembled WGS sequence"/>
</dbReference>